<dbReference type="Pfam" id="PF04784">
    <property type="entry name" value="DUF547"/>
    <property type="match status" value="1"/>
</dbReference>
<dbReference type="eggNOG" id="COG0398">
    <property type="taxonomic scope" value="Bacteria"/>
</dbReference>
<dbReference type="AlphaFoldDB" id="A0A023BNK4"/>
<keyword evidence="3" id="KW-1185">Reference proteome</keyword>
<dbReference type="PANTHER" id="PTHR46361">
    <property type="entry name" value="ELECTRON CARRIER/ PROTEIN DISULFIDE OXIDOREDUCTASE"/>
    <property type="match status" value="1"/>
</dbReference>
<proteinExistence type="predicted"/>
<evidence type="ECO:0000259" key="1">
    <source>
        <dbReference type="Pfam" id="PF04784"/>
    </source>
</evidence>
<evidence type="ECO:0000313" key="3">
    <source>
        <dbReference type="Proteomes" id="UP000023541"/>
    </source>
</evidence>
<feature type="domain" description="DUF547" evidence="1">
    <location>
        <begin position="70"/>
        <end position="175"/>
    </location>
</feature>
<accession>A0A023BNK4</accession>
<sequence length="249" mass="29139">MKAPKIIVMLFAILSLNQIQSQNSFDHIIWDQALLLNVSDDGKVDYNGFMRDSSQLYRYFKQLSENPPQENWTREEKLAYWINAYNAYTIKLVIDSYPLKSIKDLEDPWGKKFFKIDGVWYSLGELEHKILRKFGDPRIHFAINCASISCPVVWNRAYTAENLNTALDSQTEKFINDPTRNTITKDKVIVSKIFSWYKRDFKVNGGDVKDFINRYSAIKIEKQSKKGYKEYNWGLNEQSKDYPSAVVLD</sequence>
<dbReference type="Proteomes" id="UP000023541">
    <property type="component" value="Unassembled WGS sequence"/>
</dbReference>
<dbReference type="EMBL" id="AQRA01000013">
    <property type="protein sequence ID" value="EZH71632.1"/>
    <property type="molecule type" value="Genomic_DNA"/>
</dbReference>
<gene>
    <name evidence="2" type="ORF">ATO12_06640</name>
</gene>
<protein>
    <recommendedName>
        <fullName evidence="1">DUF547 domain-containing protein</fullName>
    </recommendedName>
</protein>
<dbReference type="OrthoDB" id="526867at2"/>
<organism evidence="2 3">
    <name type="scientific">Aquimarina atlantica</name>
    <dbReference type="NCBI Taxonomy" id="1317122"/>
    <lineage>
        <taxon>Bacteria</taxon>
        <taxon>Pseudomonadati</taxon>
        <taxon>Bacteroidota</taxon>
        <taxon>Flavobacteriia</taxon>
        <taxon>Flavobacteriales</taxon>
        <taxon>Flavobacteriaceae</taxon>
        <taxon>Aquimarina</taxon>
    </lineage>
</organism>
<evidence type="ECO:0000313" key="2">
    <source>
        <dbReference type="EMBL" id="EZH71632.1"/>
    </source>
</evidence>
<dbReference type="PANTHER" id="PTHR46361:SF3">
    <property type="entry name" value="ELECTRON CARRIER_ PROTEIN DISULFIDE OXIDOREDUCTASE"/>
    <property type="match status" value="1"/>
</dbReference>
<name>A0A023BNK4_9FLAO</name>
<comment type="caution">
    <text evidence="2">The sequence shown here is derived from an EMBL/GenBank/DDBJ whole genome shotgun (WGS) entry which is preliminary data.</text>
</comment>
<reference evidence="2 3" key="1">
    <citation type="submission" date="2014-04" db="EMBL/GenBank/DDBJ databases">
        <title>Aquimarina sp. 22II-S11-z7 Genome Sequencing.</title>
        <authorList>
            <person name="Lai Q."/>
        </authorList>
    </citation>
    <scope>NUCLEOTIDE SEQUENCE [LARGE SCALE GENOMIC DNA]</scope>
    <source>
        <strain evidence="2 3">22II-S11-z7</strain>
    </source>
</reference>
<dbReference type="RefSeq" id="WP_081802141.1">
    <property type="nucleotide sequence ID" value="NZ_AQRA01000013.1"/>
</dbReference>
<dbReference type="STRING" id="1317122.ATO12_06640"/>
<dbReference type="InterPro" id="IPR006869">
    <property type="entry name" value="DUF547"/>
</dbReference>